<protein>
    <recommendedName>
        <fullName evidence="3">CCHC-type domain-containing protein</fullName>
    </recommendedName>
</protein>
<feature type="domain" description="CCHC-type" evidence="3">
    <location>
        <begin position="121"/>
        <end position="135"/>
    </location>
</feature>
<dbReference type="GO" id="GO:0008270">
    <property type="term" value="F:zinc ion binding"/>
    <property type="evidence" value="ECO:0007669"/>
    <property type="project" value="UniProtKB-KW"/>
</dbReference>
<dbReference type="GO" id="GO:0003676">
    <property type="term" value="F:nucleic acid binding"/>
    <property type="evidence" value="ECO:0007669"/>
    <property type="project" value="InterPro"/>
</dbReference>
<evidence type="ECO:0000313" key="4">
    <source>
        <dbReference type="EMBL" id="KAF2302959.1"/>
    </source>
</evidence>
<reference evidence="4 5" key="1">
    <citation type="journal article" date="2020" name="Mol. Plant">
        <title>The Chromosome-Based Rubber Tree Genome Provides New Insights into Spurge Genome Evolution and Rubber Biosynthesis.</title>
        <authorList>
            <person name="Liu J."/>
            <person name="Shi C."/>
            <person name="Shi C.C."/>
            <person name="Li W."/>
            <person name="Zhang Q.J."/>
            <person name="Zhang Y."/>
            <person name="Li K."/>
            <person name="Lu H.F."/>
            <person name="Shi C."/>
            <person name="Zhu S.T."/>
            <person name="Xiao Z.Y."/>
            <person name="Nan H."/>
            <person name="Yue Y."/>
            <person name="Zhu X.G."/>
            <person name="Wu Y."/>
            <person name="Hong X.N."/>
            <person name="Fan G.Y."/>
            <person name="Tong Y."/>
            <person name="Zhang D."/>
            <person name="Mao C.L."/>
            <person name="Liu Y.L."/>
            <person name="Hao S.J."/>
            <person name="Liu W.Q."/>
            <person name="Lv M.Q."/>
            <person name="Zhang H.B."/>
            <person name="Liu Y."/>
            <person name="Hu-Tang G.R."/>
            <person name="Wang J.P."/>
            <person name="Wang J.H."/>
            <person name="Sun Y.H."/>
            <person name="Ni S.B."/>
            <person name="Chen W.B."/>
            <person name="Zhang X.C."/>
            <person name="Jiao Y.N."/>
            <person name="Eichler E.E."/>
            <person name="Li G.H."/>
            <person name="Liu X."/>
            <person name="Gao L.Z."/>
        </authorList>
    </citation>
    <scope>NUCLEOTIDE SEQUENCE [LARGE SCALE GENOMIC DNA]</scope>
    <source>
        <strain evidence="5">cv. GT1</strain>
        <tissue evidence="4">Leaf</tissue>
    </source>
</reference>
<proteinExistence type="predicted"/>
<feature type="region of interest" description="Disordered" evidence="2">
    <location>
        <begin position="1"/>
        <end position="31"/>
    </location>
</feature>
<evidence type="ECO:0000313" key="5">
    <source>
        <dbReference type="Proteomes" id="UP000467840"/>
    </source>
</evidence>
<comment type="caution">
    <text evidence="4">The sequence shown here is derived from an EMBL/GenBank/DDBJ whole genome shotgun (WGS) entry which is preliminary data.</text>
</comment>
<keyword evidence="5" id="KW-1185">Reference proteome</keyword>
<feature type="compositionally biased region" description="Polar residues" evidence="2">
    <location>
        <begin position="77"/>
        <end position="93"/>
    </location>
</feature>
<feature type="region of interest" description="Disordered" evidence="2">
    <location>
        <begin position="55"/>
        <end position="110"/>
    </location>
</feature>
<keyword evidence="1" id="KW-0862">Zinc</keyword>
<dbReference type="PROSITE" id="PS50158">
    <property type="entry name" value="ZF_CCHC"/>
    <property type="match status" value="1"/>
</dbReference>
<evidence type="ECO:0000259" key="3">
    <source>
        <dbReference type="PROSITE" id="PS50158"/>
    </source>
</evidence>
<feature type="compositionally biased region" description="Basic and acidic residues" evidence="2">
    <location>
        <begin position="55"/>
        <end position="74"/>
    </location>
</feature>
<dbReference type="SUPFAM" id="SSF57756">
    <property type="entry name" value="Retrovirus zinc finger-like domains"/>
    <property type="match status" value="1"/>
</dbReference>
<dbReference type="Proteomes" id="UP000467840">
    <property type="component" value="Chromosome 16"/>
</dbReference>
<name>A0A6A6LTM7_HEVBR</name>
<accession>A0A6A6LTM7</accession>
<feature type="compositionally biased region" description="Basic and acidic residues" evidence="2">
    <location>
        <begin position="163"/>
        <end position="175"/>
    </location>
</feature>
<dbReference type="AlphaFoldDB" id="A0A6A6LTM7"/>
<dbReference type="InterPro" id="IPR001878">
    <property type="entry name" value="Znf_CCHC"/>
</dbReference>
<dbReference type="InterPro" id="IPR036875">
    <property type="entry name" value="Znf_CCHC_sf"/>
</dbReference>
<gene>
    <name evidence="4" type="ORF">GH714_011895</name>
</gene>
<dbReference type="EMBL" id="JAAGAX010000009">
    <property type="protein sequence ID" value="KAF2302959.1"/>
    <property type="molecule type" value="Genomic_DNA"/>
</dbReference>
<feature type="compositionally biased region" description="Acidic residues" evidence="2">
    <location>
        <begin position="1"/>
        <end position="13"/>
    </location>
</feature>
<feature type="compositionally biased region" description="Acidic residues" evidence="2">
    <location>
        <begin position="150"/>
        <end position="162"/>
    </location>
</feature>
<feature type="region of interest" description="Disordered" evidence="2">
    <location>
        <begin position="150"/>
        <end position="175"/>
    </location>
</feature>
<keyword evidence="1" id="KW-0479">Metal-binding</keyword>
<sequence>MMDDDTSNDEEIDLGYGAHQGQRRAGRNFQQNCRRDDEFKLKMDIPTFNRDLDIEEPFKKDGDNKFATEKEKGKITQRASGSCGTNTEKSNNKAPIIGGSKGTNSNAPKVSNPYIKPAAIKCYRCNKIGHCSNECLKRTSVNIVERELEEEEEKFCGPDEDDNERKNMSKWKEFM</sequence>
<keyword evidence="1" id="KW-0863">Zinc-finger</keyword>
<organism evidence="4 5">
    <name type="scientific">Hevea brasiliensis</name>
    <name type="common">Para rubber tree</name>
    <name type="synonym">Siphonia brasiliensis</name>
    <dbReference type="NCBI Taxonomy" id="3981"/>
    <lineage>
        <taxon>Eukaryota</taxon>
        <taxon>Viridiplantae</taxon>
        <taxon>Streptophyta</taxon>
        <taxon>Embryophyta</taxon>
        <taxon>Tracheophyta</taxon>
        <taxon>Spermatophyta</taxon>
        <taxon>Magnoliopsida</taxon>
        <taxon>eudicotyledons</taxon>
        <taxon>Gunneridae</taxon>
        <taxon>Pentapetalae</taxon>
        <taxon>rosids</taxon>
        <taxon>fabids</taxon>
        <taxon>Malpighiales</taxon>
        <taxon>Euphorbiaceae</taxon>
        <taxon>Crotonoideae</taxon>
        <taxon>Micrandreae</taxon>
        <taxon>Hevea</taxon>
    </lineage>
</organism>
<evidence type="ECO:0000256" key="1">
    <source>
        <dbReference type="PROSITE-ProRule" id="PRU00047"/>
    </source>
</evidence>
<evidence type="ECO:0000256" key="2">
    <source>
        <dbReference type="SAM" id="MobiDB-lite"/>
    </source>
</evidence>